<dbReference type="Pfam" id="PF01163">
    <property type="entry name" value="RIO1"/>
    <property type="match status" value="1"/>
</dbReference>
<feature type="compositionally biased region" description="Basic and acidic residues" evidence="12">
    <location>
        <begin position="18"/>
        <end position="31"/>
    </location>
</feature>
<name>A0ABV8TY32_9ACTN</name>
<keyword evidence="15" id="KW-1185">Reference proteome</keyword>
<evidence type="ECO:0000256" key="11">
    <source>
        <dbReference type="ARBA" id="ARBA00048679"/>
    </source>
</evidence>
<keyword evidence="5" id="KW-0479">Metal-binding</keyword>
<keyword evidence="8" id="KW-0067">ATP-binding</keyword>
<keyword evidence="7 14" id="KW-0418">Kinase</keyword>
<dbReference type="SMART" id="SM00090">
    <property type="entry name" value="RIO"/>
    <property type="match status" value="1"/>
</dbReference>
<organism evidence="14 15">
    <name type="scientific">Salininema proteolyticum</name>
    <dbReference type="NCBI Taxonomy" id="1607685"/>
    <lineage>
        <taxon>Bacteria</taxon>
        <taxon>Bacillati</taxon>
        <taxon>Actinomycetota</taxon>
        <taxon>Actinomycetes</taxon>
        <taxon>Glycomycetales</taxon>
        <taxon>Glycomycetaceae</taxon>
        <taxon>Salininema</taxon>
    </lineage>
</organism>
<keyword evidence="6" id="KW-0547">Nucleotide-binding</keyword>
<keyword evidence="9" id="KW-0460">Magnesium</keyword>
<evidence type="ECO:0000256" key="3">
    <source>
        <dbReference type="ARBA" id="ARBA00022527"/>
    </source>
</evidence>
<evidence type="ECO:0000256" key="2">
    <source>
        <dbReference type="ARBA" id="ARBA00012513"/>
    </source>
</evidence>
<reference evidence="15" key="1">
    <citation type="journal article" date="2019" name="Int. J. Syst. Evol. Microbiol.">
        <title>The Global Catalogue of Microorganisms (GCM) 10K type strain sequencing project: providing services to taxonomists for standard genome sequencing and annotation.</title>
        <authorList>
            <consortium name="The Broad Institute Genomics Platform"/>
            <consortium name="The Broad Institute Genome Sequencing Center for Infectious Disease"/>
            <person name="Wu L."/>
            <person name="Ma J."/>
        </authorList>
    </citation>
    <scope>NUCLEOTIDE SEQUENCE [LARGE SCALE GENOMIC DNA]</scope>
    <source>
        <strain evidence="15">IBRC-M 10908</strain>
    </source>
</reference>
<dbReference type="Gene3D" id="1.10.510.10">
    <property type="entry name" value="Transferase(Phosphotransferase) domain 1"/>
    <property type="match status" value="1"/>
</dbReference>
<evidence type="ECO:0000313" key="15">
    <source>
        <dbReference type="Proteomes" id="UP001595823"/>
    </source>
</evidence>
<evidence type="ECO:0000256" key="9">
    <source>
        <dbReference type="ARBA" id="ARBA00022842"/>
    </source>
</evidence>
<dbReference type="Proteomes" id="UP001595823">
    <property type="component" value="Unassembled WGS sequence"/>
</dbReference>
<dbReference type="RefSeq" id="WP_380620137.1">
    <property type="nucleotide sequence ID" value="NZ_JBHSDK010000013.1"/>
</dbReference>
<dbReference type="InterPro" id="IPR011009">
    <property type="entry name" value="Kinase-like_dom_sf"/>
</dbReference>
<dbReference type="EC" id="2.7.11.1" evidence="2"/>
<evidence type="ECO:0000256" key="4">
    <source>
        <dbReference type="ARBA" id="ARBA00022679"/>
    </source>
</evidence>
<dbReference type="InterPro" id="IPR051272">
    <property type="entry name" value="RIO-type_Ser/Thr_kinase"/>
</dbReference>
<sequence>MGKNPKTAKKTPTDPFSADEHAYYESLRTSEPEPVQDDSPFGGADRWSIWYDSEPLQRGPEPHPEWLVTTHGAVDFELGVLKTGKEADVVLLERTDFDTGRSVLMASKRYRTAEHKLFHRSADYTATRQMKKSRDQRALNKRSAFGRQVAATQWAMAEFGALTKCYEAGLAVPYPVQVHGTELLMEFIGNGRAAAPRLAEVRADRELLLHLWDQVVHNLDLLTSGGLAHGDLSAYNIVVDENDDIVLLDLPQVVDIYMNPKGFEFLERDVANIGAWFVSKGLDEEYVEDLHRLVMKIALR</sequence>
<comment type="catalytic activity">
    <reaction evidence="11">
        <text>L-seryl-[protein] + ATP = O-phospho-L-seryl-[protein] + ADP + H(+)</text>
        <dbReference type="Rhea" id="RHEA:17989"/>
        <dbReference type="Rhea" id="RHEA-COMP:9863"/>
        <dbReference type="Rhea" id="RHEA-COMP:11604"/>
        <dbReference type="ChEBI" id="CHEBI:15378"/>
        <dbReference type="ChEBI" id="CHEBI:29999"/>
        <dbReference type="ChEBI" id="CHEBI:30616"/>
        <dbReference type="ChEBI" id="CHEBI:83421"/>
        <dbReference type="ChEBI" id="CHEBI:456216"/>
        <dbReference type="EC" id="2.7.11.1"/>
    </reaction>
</comment>
<evidence type="ECO:0000256" key="8">
    <source>
        <dbReference type="ARBA" id="ARBA00022840"/>
    </source>
</evidence>
<evidence type="ECO:0000256" key="1">
    <source>
        <dbReference type="ARBA" id="ARBA00009196"/>
    </source>
</evidence>
<comment type="caution">
    <text evidence="14">The sequence shown here is derived from an EMBL/GenBank/DDBJ whole genome shotgun (WGS) entry which is preliminary data.</text>
</comment>
<feature type="domain" description="RIO kinase" evidence="13">
    <location>
        <begin position="45"/>
        <end position="295"/>
    </location>
</feature>
<evidence type="ECO:0000256" key="10">
    <source>
        <dbReference type="ARBA" id="ARBA00047899"/>
    </source>
</evidence>
<comment type="similarity">
    <text evidence="1">Belongs to the protein kinase superfamily. RIO-type Ser/Thr kinase family.</text>
</comment>
<dbReference type="GO" id="GO:0016301">
    <property type="term" value="F:kinase activity"/>
    <property type="evidence" value="ECO:0007669"/>
    <property type="project" value="UniProtKB-KW"/>
</dbReference>
<dbReference type="EMBL" id="JBHSDK010000013">
    <property type="protein sequence ID" value="MFC4335387.1"/>
    <property type="molecule type" value="Genomic_DNA"/>
</dbReference>
<dbReference type="PANTHER" id="PTHR45723">
    <property type="entry name" value="SERINE/THREONINE-PROTEIN KINASE RIO1"/>
    <property type="match status" value="1"/>
</dbReference>
<evidence type="ECO:0000256" key="6">
    <source>
        <dbReference type="ARBA" id="ARBA00022741"/>
    </source>
</evidence>
<feature type="region of interest" description="Disordered" evidence="12">
    <location>
        <begin position="1"/>
        <end position="41"/>
    </location>
</feature>
<protein>
    <recommendedName>
        <fullName evidence="2">non-specific serine/threonine protein kinase</fullName>
        <ecNumber evidence="2">2.7.11.1</ecNumber>
    </recommendedName>
</protein>
<dbReference type="SUPFAM" id="SSF56112">
    <property type="entry name" value="Protein kinase-like (PK-like)"/>
    <property type="match status" value="1"/>
</dbReference>
<evidence type="ECO:0000313" key="14">
    <source>
        <dbReference type="EMBL" id="MFC4335387.1"/>
    </source>
</evidence>
<keyword evidence="4" id="KW-0808">Transferase</keyword>
<evidence type="ECO:0000256" key="12">
    <source>
        <dbReference type="SAM" id="MobiDB-lite"/>
    </source>
</evidence>
<evidence type="ECO:0000259" key="13">
    <source>
        <dbReference type="SMART" id="SM00090"/>
    </source>
</evidence>
<dbReference type="InterPro" id="IPR000687">
    <property type="entry name" value="RIO_kinase"/>
</dbReference>
<comment type="catalytic activity">
    <reaction evidence="10">
        <text>L-threonyl-[protein] + ATP = O-phospho-L-threonyl-[protein] + ADP + H(+)</text>
        <dbReference type="Rhea" id="RHEA:46608"/>
        <dbReference type="Rhea" id="RHEA-COMP:11060"/>
        <dbReference type="Rhea" id="RHEA-COMP:11605"/>
        <dbReference type="ChEBI" id="CHEBI:15378"/>
        <dbReference type="ChEBI" id="CHEBI:30013"/>
        <dbReference type="ChEBI" id="CHEBI:30616"/>
        <dbReference type="ChEBI" id="CHEBI:61977"/>
        <dbReference type="ChEBI" id="CHEBI:456216"/>
        <dbReference type="EC" id="2.7.11.1"/>
    </reaction>
</comment>
<evidence type="ECO:0000256" key="5">
    <source>
        <dbReference type="ARBA" id="ARBA00022723"/>
    </source>
</evidence>
<proteinExistence type="inferred from homology"/>
<accession>A0ABV8TY32</accession>
<evidence type="ECO:0000256" key="7">
    <source>
        <dbReference type="ARBA" id="ARBA00022777"/>
    </source>
</evidence>
<dbReference type="Gene3D" id="3.30.200.20">
    <property type="entry name" value="Phosphorylase Kinase, domain 1"/>
    <property type="match status" value="1"/>
</dbReference>
<gene>
    <name evidence="14" type="ORF">ACFPET_09270</name>
</gene>
<keyword evidence="3" id="KW-0723">Serine/threonine-protein kinase</keyword>
<dbReference type="InterPro" id="IPR018934">
    <property type="entry name" value="RIO_dom"/>
</dbReference>